<dbReference type="EMBL" id="JADGJQ010000019">
    <property type="protein sequence ID" value="KAJ3179784.1"/>
    <property type="molecule type" value="Genomic_DNA"/>
</dbReference>
<reference evidence="3" key="1">
    <citation type="submission" date="2020-05" db="EMBL/GenBank/DDBJ databases">
        <title>Phylogenomic resolution of chytrid fungi.</title>
        <authorList>
            <person name="Stajich J.E."/>
            <person name="Amses K."/>
            <person name="Simmons R."/>
            <person name="Seto K."/>
            <person name="Myers J."/>
            <person name="Bonds A."/>
            <person name="Quandt C.A."/>
            <person name="Barry K."/>
            <person name="Liu P."/>
            <person name="Grigoriev I."/>
            <person name="Longcore J.E."/>
            <person name="James T.Y."/>
        </authorList>
    </citation>
    <scope>NUCLEOTIDE SEQUENCE</scope>
    <source>
        <strain evidence="3">JEL0379</strain>
    </source>
</reference>
<dbReference type="Pfam" id="PF25318">
    <property type="entry name" value="WHD_GDS1"/>
    <property type="match status" value="1"/>
</dbReference>
<evidence type="ECO:0000256" key="1">
    <source>
        <dbReference type="SAM" id="MobiDB-lite"/>
    </source>
</evidence>
<evidence type="ECO:0000313" key="4">
    <source>
        <dbReference type="Proteomes" id="UP001212152"/>
    </source>
</evidence>
<name>A0AAD5XRZ3_9FUNG</name>
<feature type="compositionally biased region" description="Basic and acidic residues" evidence="1">
    <location>
        <begin position="182"/>
        <end position="200"/>
    </location>
</feature>
<evidence type="ECO:0000259" key="2">
    <source>
        <dbReference type="Pfam" id="PF25318"/>
    </source>
</evidence>
<proteinExistence type="predicted"/>
<gene>
    <name evidence="3" type="ORF">HDU87_002352</name>
</gene>
<protein>
    <recommendedName>
        <fullName evidence="2">GDS1 winged helix domain-containing protein</fullName>
    </recommendedName>
</protein>
<keyword evidence="4" id="KW-1185">Reference proteome</keyword>
<dbReference type="Proteomes" id="UP001212152">
    <property type="component" value="Unassembled WGS sequence"/>
</dbReference>
<accession>A0AAD5XRZ3</accession>
<organism evidence="3 4">
    <name type="scientific">Geranomyces variabilis</name>
    <dbReference type="NCBI Taxonomy" id="109894"/>
    <lineage>
        <taxon>Eukaryota</taxon>
        <taxon>Fungi</taxon>
        <taxon>Fungi incertae sedis</taxon>
        <taxon>Chytridiomycota</taxon>
        <taxon>Chytridiomycota incertae sedis</taxon>
        <taxon>Chytridiomycetes</taxon>
        <taxon>Spizellomycetales</taxon>
        <taxon>Powellomycetaceae</taxon>
        <taxon>Geranomyces</taxon>
    </lineage>
</organism>
<sequence length="263" mass="28886">MSNEAGPSTGVPAQRREMPAEVNVDVHPEDHRDKVFMAVMSTLIMNSNRPMTPRELAAFILKYKITTLGGQTPYATVSSRISQHFKRSTEGARAPLLGKQAIIEPNRKTVATTPRKWRYYVDPASTGVPLGDDVGPVEDIPLPAQAPVASKPRAARATSSLSKGRRTAPYSPPPSVASSSRTTHEDSRQPSEPRTREHSPELQQQPSPAEEEASIRSFSSPESASENGGREVEHKQSRRRKTKRAPDSAPIPPDPTAKRRFKK</sequence>
<dbReference type="InterPro" id="IPR057511">
    <property type="entry name" value="WH_GDS1"/>
</dbReference>
<comment type="caution">
    <text evidence="3">The sequence shown here is derived from an EMBL/GenBank/DDBJ whole genome shotgun (WGS) entry which is preliminary data.</text>
</comment>
<evidence type="ECO:0000313" key="3">
    <source>
        <dbReference type="EMBL" id="KAJ3179784.1"/>
    </source>
</evidence>
<dbReference type="AlphaFoldDB" id="A0AAD5XRZ3"/>
<feature type="compositionally biased region" description="Polar residues" evidence="1">
    <location>
        <begin position="216"/>
        <end position="226"/>
    </location>
</feature>
<feature type="domain" description="GDS1 winged helix" evidence="2">
    <location>
        <begin position="27"/>
        <end position="110"/>
    </location>
</feature>
<feature type="region of interest" description="Disordered" evidence="1">
    <location>
        <begin position="128"/>
        <end position="263"/>
    </location>
</feature>